<organism evidence="1 2">
    <name type="scientific">Magnetospirillum sulfuroxidans</name>
    <dbReference type="NCBI Taxonomy" id="611300"/>
    <lineage>
        <taxon>Bacteria</taxon>
        <taxon>Pseudomonadati</taxon>
        <taxon>Pseudomonadota</taxon>
        <taxon>Alphaproteobacteria</taxon>
        <taxon>Rhodospirillales</taxon>
        <taxon>Rhodospirillaceae</taxon>
        <taxon>Magnetospirillum</taxon>
    </lineage>
</organism>
<dbReference type="RefSeq" id="WP_211545687.1">
    <property type="nucleotide sequence ID" value="NZ_JAGTUF010000001.1"/>
</dbReference>
<evidence type="ECO:0000313" key="1">
    <source>
        <dbReference type="EMBL" id="MBR9970173.1"/>
    </source>
</evidence>
<evidence type="ECO:0008006" key="3">
    <source>
        <dbReference type="Google" id="ProtNLM"/>
    </source>
</evidence>
<sequence>MDGVDFCPETFRRAISGAVGRQIGQLNLVLKRWDTGIMCAMAAHLAVWPAADQ</sequence>
<comment type="caution">
    <text evidence="1">The sequence shown here is derived from an EMBL/GenBank/DDBJ whole genome shotgun (WGS) entry which is preliminary data.</text>
</comment>
<dbReference type="Proteomes" id="UP000680714">
    <property type="component" value="Unassembled WGS sequence"/>
</dbReference>
<accession>A0ABS5I903</accession>
<gene>
    <name evidence="1" type="ORF">KEC16_00415</name>
</gene>
<protein>
    <recommendedName>
        <fullName evidence="3">Transposase</fullName>
    </recommendedName>
</protein>
<evidence type="ECO:0000313" key="2">
    <source>
        <dbReference type="Proteomes" id="UP000680714"/>
    </source>
</evidence>
<name>A0ABS5I903_9PROT</name>
<proteinExistence type="predicted"/>
<reference evidence="1 2" key="1">
    <citation type="submission" date="2021-04" db="EMBL/GenBank/DDBJ databases">
        <title>Magnetospirillum sulfuroxidans sp. nov., a facultative chemolithoautotrophic sulfur-oxidizing alphaproteobacterium isolated from freshwater sediment and proposals for Paramagetospirillum gen. nov., and Magnetospirillaceae fam. nov.</title>
        <authorList>
            <person name="Koziaeva V."/>
            <person name="Geelhoed J.S."/>
            <person name="Sorokin D.Y."/>
            <person name="Grouzdev D.S."/>
        </authorList>
    </citation>
    <scope>NUCLEOTIDE SEQUENCE [LARGE SCALE GENOMIC DNA]</scope>
    <source>
        <strain evidence="1 2">J10</strain>
    </source>
</reference>
<keyword evidence="2" id="KW-1185">Reference proteome</keyword>
<dbReference type="EMBL" id="JAGTUF010000001">
    <property type="protein sequence ID" value="MBR9970173.1"/>
    <property type="molecule type" value="Genomic_DNA"/>
</dbReference>